<comment type="similarity">
    <text evidence="2">Belongs to the peptidase A1 family.</text>
</comment>
<evidence type="ECO:0000313" key="7">
    <source>
        <dbReference type="EMBL" id="RYR70900.1"/>
    </source>
</evidence>
<dbReference type="Proteomes" id="UP000289738">
    <property type="component" value="Chromosome A02"/>
</dbReference>
<dbReference type="Pfam" id="PF14543">
    <property type="entry name" value="TAXi_N"/>
    <property type="match status" value="1"/>
</dbReference>
<dbReference type="InterPro" id="IPR032799">
    <property type="entry name" value="TAXi_C"/>
</dbReference>
<evidence type="ECO:0000256" key="5">
    <source>
        <dbReference type="SAM" id="SignalP"/>
    </source>
</evidence>
<comment type="caution">
    <text evidence="7">The sequence shown here is derived from an EMBL/GenBank/DDBJ whole genome shotgun (WGS) entry which is preliminary data.</text>
</comment>
<evidence type="ECO:0000259" key="6">
    <source>
        <dbReference type="PROSITE" id="PS51767"/>
    </source>
</evidence>
<dbReference type="GO" id="GO:0004190">
    <property type="term" value="F:aspartic-type endopeptidase activity"/>
    <property type="evidence" value="ECO:0007669"/>
    <property type="project" value="InterPro"/>
</dbReference>
<feature type="domain" description="Peptidase A1" evidence="6">
    <location>
        <begin position="44"/>
        <end position="441"/>
    </location>
</feature>
<evidence type="ECO:0000313" key="8">
    <source>
        <dbReference type="Proteomes" id="UP000289738"/>
    </source>
</evidence>
<organism evidence="7 8">
    <name type="scientific">Arachis hypogaea</name>
    <name type="common">Peanut</name>
    <dbReference type="NCBI Taxonomy" id="3818"/>
    <lineage>
        <taxon>Eukaryota</taxon>
        <taxon>Viridiplantae</taxon>
        <taxon>Streptophyta</taxon>
        <taxon>Embryophyta</taxon>
        <taxon>Tracheophyta</taxon>
        <taxon>Spermatophyta</taxon>
        <taxon>Magnoliopsida</taxon>
        <taxon>eudicotyledons</taxon>
        <taxon>Gunneridae</taxon>
        <taxon>Pentapetalae</taxon>
        <taxon>rosids</taxon>
        <taxon>fabids</taxon>
        <taxon>Fabales</taxon>
        <taxon>Fabaceae</taxon>
        <taxon>Papilionoideae</taxon>
        <taxon>50 kb inversion clade</taxon>
        <taxon>dalbergioids sensu lato</taxon>
        <taxon>Dalbergieae</taxon>
        <taxon>Pterocarpus clade</taxon>
        <taxon>Arachis</taxon>
    </lineage>
</organism>
<name>A0A445E620_ARAHY</name>
<proteinExistence type="inferred from homology"/>
<protein>
    <recommendedName>
        <fullName evidence="6">Peptidase A1 domain-containing protein</fullName>
    </recommendedName>
</protein>
<keyword evidence="4 5" id="KW-0732">Signal</keyword>
<evidence type="ECO:0000256" key="1">
    <source>
        <dbReference type="ARBA" id="ARBA00004239"/>
    </source>
</evidence>
<dbReference type="EMBL" id="SDMP01000002">
    <property type="protein sequence ID" value="RYR70900.1"/>
    <property type="molecule type" value="Genomic_DNA"/>
</dbReference>
<keyword evidence="8" id="KW-1185">Reference proteome</keyword>
<evidence type="ECO:0000256" key="2">
    <source>
        <dbReference type="ARBA" id="ARBA00007447"/>
    </source>
</evidence>
<feature type="chain" id="PRO_5019196970" description="Peptidase A1 domain-containing protein" evidence="5">
    <location>
        <begin position="24"/>
        <end position="465"/>
    </location>
</feature>
<evidence type="ECO:0000256" key="3">
    <source>
        <dbReference type="ARBA" id="ARBA00022525"/>
    </source>
</evidence>
<dbReference type="AlphaFoldDB" id="A0A445E620"/>
<dbReference type="InterPro" id="IPR032861">
    <property type="entry name" value="TAXi_N"/>
</dbReference>
<dbReference type="PROSITE" id="PS51767">
    <property type="entry name" value="PEPTIDASE_A1"/>
    <property type="match status" value="1"/>
</dbReference>
<dbReference type="InterPro" id="IPR001461">
    <property type="entry name" value="Aspartic_peptidase_A1"/>
</dbReference>
<dbReference type="InterPro" id="IPR033121">
    <property type="entry name" value="PEPTIDASE_A1"/>
</dbReference>
<dbReference type="GO" id="GO:0005576">
    <property type="term" value="C:extracellular region"/>
    <property type="evidence" value="ECO:0007669"/>
    <property type="project" value="UniProtKB-SubCell"/>
</dbReference>
<dbReference type="PANTHER" id="PTHR47965">
    <property type="entry name" value="ASPARTYL PROTEASE-RELATED"/>
    <property type="match status" value="1"/>
</dbReference>
<dbReference type="Pfam" id="PF14541">
    <property type="entry name" value="TAXi_C"/>
    <property type="match status" value="1"/>
</dbReference>
<dbReference type="GO" id="GO:0006508">
    <property type="term" value="P:proteolysis"/>
    <property type="evidence" value="ECO:0007669"/>
    <property type="project" value="InterPro"/>
</dbReference>
<reference evidence="7 8" key="1">
    <citation type="submission" date="2019-01" db="EMBL/GenBank/DDBJ databases">
        <title>Sequencing of cultivated peanut Arachis hypogaea provides insights into genome evolution and oil improvement.</title>
        <authorList>
            <person name="Chen X."/>
        </authorList>
    </citation>
    <scope>NUCLEOTIDE SEQUENCE [LARGE SCALE GENOMIC DNA]</scope>
    <source>
        <strain evidence="8">cv. Fuhuasheng</strain>
        <tissue evidence="7">Leaves</tissue>
    </source>
</reference>
<dbReference type="Gene3D" id="2.40.70.10">
    <property type="entry name" value="Acid Proteases"/>
    <property type="match status" value="2"/>
</dbReference>
<evidence type="ECO:0000256" key="4">
    <source>
        <dbReference type="ARBA" id="ARBA00022729"/>
    </source>
</evidence>
<comment type="subcellular location">
    <subcellularLocation>
        <location evidence="1">Secreted</location>
        <location evidence="1">Extracellular space</location>
    </subcellularLocation>
</comment>
<dbReference type="SUPFAM" id="SSF50630">
    <property type="entry name" value="Acid proteases"/>
    <property type="match status" value="1"/>
</dbReference>
<sequence>MHSPLQFMITFSYFLIFFTLLSSNLTQQTTLISPVSKDKHKNLFTLSVYLKTPLRPTKLLLDLSFLFPWTVCADAASYNSSSDHYIECDETFCDYLGFGKPSLLCEDCYYSNLTTSHSQCPSPSTMICASWPANPITNVVDAGYVLVDTLALPTLNQSTHHGQLISLSNYTFSCAPSYFVKGLPTGVTGLAALGRSKLSVQSQFGSALTTSHSLAICFPGSTESTGVAFFGTHGPYFVFSKSNKIDLSKNLTYTPLIHNPIGITDDFPISPPHNEYYIGLTSIRVNGQHVPINASLLTINKEYGIGGTKITTRIPYTLLEPSIYKAFTELFIKEASSSRFNLTVTNPMKPFKVCYSAKGLMVTNKGPKVPIIDFVLDRENVVWRIMGANSMVRVKNKKVDLWCLGFMDGGVKEKTSIVMGGKQLEENLVQFDVESNRLGFFSLLTSHHSLSCADFKVTDFAKHIK</sequence>
<dbReference type="STRING" id="3818.A0A445E620"/>
<dbReference type="PANTHER" id="PTHR47965:SF6">
    <property type="entry name" value="ASPARTIC PROTEINASE GIP1-RELATED"/>
    <property type="match status" value="1"/>
</dbReference>
<feature type="signal peptide" evidence="5">
    <location>
        <begin position="1"/>
        <end position="23"/>
    </location>
</feature>
<keyword evidence="3" id="KW-0964">Secreted</keyword>
<gene>
    <name evidence="7" type="ORF">Ahy_A02g005203</name>
</gene>
<dbReference type="InterPro" id="IPR021109">
    <property type="entry name" value="Peptidase_aspartic_dom_sf"/>
</dbReference>
<accession>A0A445E620</accession>
<dbReference type="FunFam" id="2.40.70.10:FF:000041">
    <property type="entry name" value="Basic 7S globulin"/>
    <property type="match status" value="1"/>
</dbReference>